<reference evidence="4 5" key="1">
    <citation type="submission" date="2019-02" db="EMBL/GenBank/DDBJ databases">
        <title>Deep-cultivation of Planctomycetes and their phenomic and genomic characterization uncovers novel biology.</title>
        <authorList>
            <person name="Wiegand S."/>
            <person name="Jogler M."/>
            <person name="Boedeker C."/>
            <person name="Pinto D."/>
            <person name="Vollmers J."/>
            <person name="Rivas-Marin E."/>
            <person name="Kohn T."/>
            <person name="Peeters S.H."/>
            <person name="Heuer A."/>
            <person name="Rast P."/>
            <person name="Oberbeckmann S."/>
            <person name="Bunk B."/>
            <person name="Jeske O."/>
            <person name="Meyerdierks A."/>
            <person name="Storesund J.E."/>
            <person name="Kallscheuer N."/>
            <person name="Luecker S."/>
            <person name="Lage O.M."/>
            <person name="Pohl T."/>
            <person name="Merkel B.J."/>
            <person name="Hornburger P."/>
            <person name="Mueller R.-W."/>
            <person name="Bruemmer F."/>
            <person name="Labrenz M."/>
            <person name="Spormann A.M."/>
            <person name="Op den Camp H."/>
            <person name="Overmann J."/>
            <person name="Amann R."/>
            <person name="Jetten M.S.M."/>
            <person name="Mascher T."/>
            <person name="Medema M.H."/>
            <person name="Devos D.P."/>
            <person name="Kaster A.-K."/>
            <person name="Ovreas L."/>
            <person name="Rohde M."/>
            <person name="Galperin M.Y."/>
            <person name="Jogler C."/>
        </authorList>
    </citation>
    <scope>NUCLEOTIDE SEQUENCE [LARGE SCALE GENOMIC DNA]</scope>
    <source>
        <strain evidence="4 5">SV_7m_r</strain>
    </source>
</reference>
<gene>
    <name evidence="4" type="primary">pknD_2</name>
    <name evidence="4" type="ORF">SV7mr_06350</name>
</gene>
<dbReference type="EC" id="2.7.11.1" evidence="4"/>
<dbReference type="GO" id="GO:0008270">
    <property type="term" value="F:zinc ion binding"/>
    <property type="evidence" value="ECO:0007669"/>
    <property type="project" value="UniProtKB-KW"/>
</dbReference>
<evidence type="ECO:0000313" key="5">
    <source>
        <dbReference type="Proteomes" id="UP000315003"/>
    </source>
</evidence>
<proteinExistence type="predicted"/>
<organism evidence="4 5">
    <name type="scientific">Stieleria bergensis</name>
    <dbReference type="NCBI Taxonomy" id="2528025"/>
    <lineage>
        <taxon>Bacteria</taxon>
        <taxon>Pseudomonadati</taxon>
        <taxon>Planctomycetota</taxon>
        <taxon>Planctomycetia</taxon>
        <taxon>Pirellulales</taxon>
        <taxon>Pirellulaceae</taxon>
        <taxon>Stieleria</taxon>
    </lineage>
</organism>
<dbReference type="Gene3D" id="2.120.10.30">
    <property type="entry name" value="TolB, C-terminal domain"/>
    <property type="match status" value="3"/>
</dbReference>
<feature type="domain" description="SMP-30/Gluconolactonase/LRE-like region" evidence="3">
    <location>
        <begin position="167"/>
        <end position="300"/>
    </location>
</feature>
<dbReference type="AlphaFoldDB" id="A0A517SPT7"/>
<dbReference type="RefSeq" id="WP_145269092.1">
    <property type="nucleotide sequence ID" value="NZ_CP036272.1"/>
</dbReference>
<dbReference type="InterPro" id="IPR013658">
    <property type="entry name" value="SGL"/>
</dbReference>
<dbReference type="Pfam" id="PF08450">
    <property type="entry name" value="SGL"/>
    <property type="match status" value="1"/>
</dbReference>
<keyword evidence="4" id="KW-0808">Transferase</keyword>
<evidence type="ECO:0000313" key="4">
    <source>
        <dbReference type="EMBL" id="QDT58146.1"/>
    </source>
</evidence>
<keyword evidence="1" id="KW-0677">Repeat</keyword>
<dbReference type="Pfam" id="PF01436">
    <property type="entry name" value="NHL"/>
    <property type="match status" value="1"/>
</dbReference>
<dbReference type="Proteomes" id="UP000315003">
    <property type="component" value="Chromosome"/>
</dbReference>
<dbReference type="PROSITE" id="PS51125">
    <property type="entry name" value="NHL"/>
    <property type="match status" value="1"/>
</dbReference>
<dbReference type="OrthoDB" id="9799230at2"/>
<name>A0A517SPT7_9BACT</name>
<feature type="repeat" description="NHL" evidence="2">
    <location>
        <begin position="298"/>
        <end position="332"/>
    </location>
</feature>
<dbReference type="InterPro" id="IPR050952">
    <property type="entry name" value="TRIM-NHL_E3_ligases"/>
</dbReference>
<dbReference type="SUPFAM" id="SSF63829">
    <property type="entry name" value="Calcium-dependent phosphotriesterase"/>
    <property type="match status" value="1"/>
</dbReference>
<dbReference type="PANTHER" id="PTHR24104">
    <property type="entry name" value="E3 UBIQUITIN-PROTEIN LIGASE NHLRC1-RELATED"/>
    <property type="match status" value="1"/>
</dbReference>
<dbReference type="InterPro" id="IPR001258">
    <property type="entry name" value="NHL_repeat"/>
</dbReference>
<dbReference type="GO" id="GO:0004674">
    <property type="term" value="F:protein serine/threonine kinase activity"/>
    <property type="evidence" value="ECO:0007669"/>
    <property type="project" value="UniProtKB-EC"/>
</dbReference>
<evidence type="ECO:0000256" key="1">
    <source>
        <dbReference type="ARBA" id="ARBA00022737"/>
    </source>
</evidence>
<dbReference type="PANTHER" id="PTHR24104:SF25">
    <property type="entry name" value="PROTEIN LIN-41"/>
    <property type="match status" value="1"/>
</dbReference>
<keyword evidence="5" id="KW-1185">Reference proteome</keyword>
<protein>
    <submittedName>
        <fullName evidence="4">Serine/threonine-protein kinase PknD</fullName>
        <ecNumber evidence="4">2.7.11.1</ecNumber>
    </submittedName>
</protein>
<evidence type="ECO:0000256" key="2">
    <source>
        <dbReference type="PROSITE-ProRule" id="PRU00504"/>
    </source>
</evidence>
<dbReference type="InterPro" id="IPR011042">
    <property type="entry name" value="6-blade_b-propeller_TolB-like"/>
</dbReference>
<keyword evidence="4" id="KW-0418">Kinase</keyword>
<sequence>MQPGRTTPAAEETISRRDGLRRLAMQAAIGYSAVATSGCAPFQSASEAELIWGRRGLSEGRFLKPRAISIDRFDQLYICDTTGRIQVFDRDGNWLRQWSTPETANGRPTGMTMWQPDPDGGPEDDLLLVADTHYYRMLVYTRDGQRREDLEIGGEPGVGNGEFAFVTDAVADRRGNFYISEYGDSDRIQKFAPDGTFLYQWNGSGTAEGRFRRPQSLDIDGETLWVTDALNHRIQRFNVQPDKPELIDSFGHLGSQPGQFHYPYGLFVLKDGGAVICEYGNQRITRVDASGAFLGNWGTPGVGSGQLDDPWSLVVDSKDRVHVLDSENHRIQRTPLPSA</sequence>
<accession>A0A517SPT7</accession>
<dbReference type="EMBL" id="CP036272">
    <property type="protein sequence ID" value="QDT58146.1"/>
    <property type="molecule type" value="Genomic_DNA"/>
</dbReference>
<evidence type="ECO:0000259" key="3">
    <source>
        <dbReference type="Pfam" id="PF08450"/>
    </source>
</evidence>